<evidence type="ECO:0008006" key="3">
    <source>
        <dbReference type="Google" id="ProtNLM"/>
    </source>
</evidence>
<dbReference type="EMBL" id="CP000500">
    <property type="protein sequence ID" value="ABN67880.1"/>
    <property type="molecule type" value="Genomic_DNA"/>
</dbReference>
<gene>
    <name evidence="1" type="ORF">PICST_9444</name>
</gene>
<dbReference type="OrthoDB" id="4035606at2759"/>
<dbReference type="Pfam" id="PF08987">
    <property type="entry name" value="DUF1892"/>
    <property type="match status" value="1"/>
</dbReference>
<dbReference type="Gene3D" id="3.10.20.250">
    <property type="entry name" value="YML108W-like"/>
    <property type="match status" value="1"/>
</dbReference>
<keyword evidence="2" id="KW-1185">Reference proteome</keyword>
<dbReference type="FunCoup" id="A3LXX8">
    <property type="interactions" value="39"/>
</dbReference>
<proteinExistence type="predicted"/>
<organism evidence="1 2">
    <name type="scientific">Scheffersomyces stipitis (strain ATCC 58785 / CBS 6054 / NBRC 10063 / NRRL Y-11545)</name>
    <name type="common">Yeast</name>
    <name type="synonym">Pichia stipitis</name>
    <dbReference type="NCBI Taxonomy" id="322104"/>
    <lineage>
        <taxon>Eukaryota</taxon>
        <taxon>Fungi</taxon>
        <taxon>Dikarya</taxon>
        <taxon>Ascomycota</taxon>
        <taxon>Saccharomycotina</taxon>
        <taxon>Pichiomycetes</taxon>
        <taxon>Debaryomycetaceae</taxon>
        <taxon>Scheffersomyces</taxon>
    </lineage>
</organism>
<sequence length="105" mass="11913">MSDGEDFPAHLEHPDEDLDNPLRIIIVVNSPEHPEGEMEERLLDSIQSMEDVNTFFDTFDEKVAIPNEGHIKYEVGSDGLVVIVVDTLQLRNDVLKFLDEHVAEV</sequence>
<dbReference type="InParanoid" id="A3LXX8"/>
<dbReference type="InterPro" id="IPR015080">
    <property type="entry name" value="DUF1892"/>
</dbReference>
<dbReference type="SUPFAM" id="SSF89975">
    <property type="entry name" value="Hypothetical protein Yml108w"/>
    <property type="match status" value="1"/>
</dbReference>
<protein>
    <recommendedName>
        <fullName evidence="3">DUF1892 domain-containing protein</fullName>
    </recommendedName>
</protein>
<dbReference type="OMA" id="GHIKYEV"/>
<name>A3LXX8_PICST</name>
<evidence type="ECO:0000313" key="2">
    <source>
        <dbReference type="Proteomes" id="UP000002258"/>
    </source>
</evidence>
<dbReference type="HOGENOM" id="CLU_126651_0_0_1"/>
<dbReference type="eggNOG" id="ENOG502S3ZA">
    <property type="taxonomic scope" value="Eukaryota"/>
</dbReference>
<evidence type="ECO:0000313" key="1">
    <source>
        <dbReference type="EMBL" id="ABN67880.1"/>
    </source>
</evidence>
<dbReference type="AlphaFoldDB" id="A3LXX8"/>
<reference evidence="1 2" key="1">
    <citation type="journal article" date="2007" name="Nat. Biotechnol.">
        <title>Genome sequence of the lignocellulose-bioconverting and xylose-fermenting yeast Pichia stipitis.</title>
        <authorList>
            <person name="Jeffries T.W."/>
            <person name="Grigoriev I.V."/>
            <person name="Grimwood J."/>
            <person name="Laplaza J.M."/>
            <person name="Aerts A."/>
            <person name="Salamov A."/>
            <person name="Schmutz J."/>
            <person name="Lindquist E."/>
            <person name="Dehal P."/>
            <person name="Shapiro H."/>
            <person name="Jin Y.S."/>
            <person name="Passoth V."/>
            <person name="Richardson P.M."/>
        </authorList>
    </citation>
    <scope>NUCLEOTIDE SEQUENCE [LARGE SCALE GENOMIC DNA]</scope>
    <source>
        <strain evidence="2">ATCC 58785 / CBS 6054 / NBRC 10063 / NRRL Y-11545</strain>
    </source>
</reference>
<dbReference type="InterPro" id="IPR035946">
    <property type="entry name" value="YML108W-like_sf"/>
</dbReference>
<accession>A3LXX8</accession>
<dbReference type="RefSeq" id="XP_001385909.1">
    <property type="nucleotide sequence ID" value="XM_001385872.1"/>
</dbReference>
<dbReference type="Proteomes" id="UP000002258">
    <property type="component" value="Chromosome 6"/>
</dbReference>
<dbReference type="KEGG" id="pic:PICST_9444"/>
<feature type="non-terminal residue" evidence="1">
    <location>
        <position position="105"/>
    </location>
</feature>
<dbReference type="GeneID" id="4839851"/>